<evidence type="ECO:0008006" key="5">
    <source>
        <dbReference type="Google" id="ProtNLM"/>
    </source>
</evidence>
<feature type="compositionally biased region" description="Basic and acidic residues" evidence="2">
    <location>
        <begin position="537"/>
        <end position="549"/>
    </location>
</feature>
<feature type="compositionally biased region" description="Basic and acidic residues" evidence="2">
    <location>
        <begin position="343"/>
        <end position="356"/>
    </location>
</feature>
<gene>
    <name evidence="3" type="ORF">EJB05_03560</name>
</gene>
<keyword evidence="1" id="KW-0175">Coiled coil</keyword>
<feature type="compositionally biased region" description="Acidic residues" evidence="2">
    <location>
        <begin position="116"/>
        <end position="125"/>
    </location>
</feature>
<accession>A0A5J9W870</accession>
<dbReference type="Proteomes" id="UP000324897">
    <property type="component" value="Chromosome 5"/>
</dbReference>
<name>A0A5J9W870_9POAL</name>
<feature type="compositionally biased region" description="Basic and acidic residues" evidence="2">
    <location>
        <begin position="444"/>
        <end position="460"/>
    </location>
</feature>
<evidence type="ECO:0000256" key="2">
    <source>
        <dbReference type="SAM" id="MobiDB-lite"/>
    </source>
</evidence>
<dbReference type="EMBL" id="RWGY01000004">
    <property type="protein sequence ID" value="TVU44127.1"/>
    <property type="molecule type" value="Genomic_DNA"/>
</dbReference>
<feature type="compositionally biased region" description="Basic and acidic residues" evidence="2">
    <location>
        <begin position="261"/>
        <end position="273"/>
    </location>
</feature>
<feature type="compositionally biased region" description="Gly residues" evidence="2">
    <location>
        <begin position="651"/>
        <end position="680"/>
    </location>
</feature>
<feature type="coiled-coil region" evidence="1">
    <location>
        <begin position="184"/>
        <end position="222"/>
    </location>
</feature>
<feature type="region of interest" description="Disordered" evidence="2">
    <location>
        <begin position="261"/>
        <end position="484"/>
    </location>
</feature>
<feature type="compositionally biased region" description="Gly residues" evidence="2">
    <location>
        <begin position="311"/>
        <end position="324"/>
    </location>
</feature>
<dbReference type="Gramene" id="TVU44127">
    <property type="protein sequence ID" value="TVU44127"/>
    <property type="gene ID" value="EJB05_03560"/>
</dbReference>
<comment type="caution">
    <text evidence="3">The sequence shown here is derived from an EMBL/GenBank/DDBJ whole genome shotgun (WGS) entry which is preliminary data.</text>
</comment>
<dbReference type="AlphaFoldDB" id="A0A5J9W870"/>
<feature type="region of interest" description="Disordered" evidence="2">
    <location>
        <begin position="537"/>
        <end position="775"/>
    </location>
</feature>
<organism evidence="3 4">
    <name type="scientific">Eragrostis curvula</name>
    <name type="common">weeping love grass</name>
    <dbReference type="NCBI Taxonomy" id="38414"/>
    <lineage>
        <taxon>Eukaryota</taxon>
        <taxon>Viridiplantae</taxon>
        <taxon>Streptophyta</taxon>
        <taxon>Embryophyta</taxon>
        <taxon>Tracheophyta</taxon>
        <taxon>Spermatophyta</taxon>
        <taxon>Magnoliopsida</taxon>
        <taxon>Liliopsida</taxon>
        <taxon>Poales</taxon>
        <taxon>Poaceae</taxon>
        <taxon>PACMAD clade</taxon>
        <taxon>Chloridoideae</taxon>
        <taxon>Eragrostideae</taxon>
        <taxon>Eragrostidinae</taxon>
        <taxon>Eragrostis</taxon>
    </lineage>
</organism>
<feature type="region of interest" description="Disordered" evidence="2">
    <location>
        <begin position="116"/>
        <end position="138"/>
    </location>
</feature>
<feature type="compositionally biased region" description="Low complexity" evidence="2">
    <location>
        <begin position="751"/>
        <end position="775"/>
    </location>
</feature>
<feature type="compositionally biased region" description="Gly residues" evidence="2">
    <location>
        <begin position="290"/>
        <end position="299"/>
    </location>
</feature>
<evidence type="ECO:0000313" key="3">
    <source>
        <dbReference type="EMBL" id="TVU44127.1"/>
    </source>
</evidence>
<feature type="region of interest" description="Disordered" evidence="2">
    <location>
        <begin position="49"/>
        <end position="97"/>
    </location>
</feature>
<feature type="compositionally biased region" description="Basic and acidic residues" evidence="2">
    <location>
        <begin position="466"/>
        <end position="484"/>
    </location>
</feature>
<reference evidence="3 4" key="1">
    <citation type="journal article" date="2019" name="Sci. Rep.">
        <title>A high-quality genome of Eragrostis curvula grass provides insights into Poaceae evolution and supports new strategies to enhance forage quality.</title>
        <authorList>
            <person name="Carballo J."/>
            <person name="Santos B.A.C.M."/>
            <person name="Zappacosta D."/>
            <person name="Garbus I."/>
            <person name="Selva J.P."/>
            <person name="Gallo C.A."/>
            <person name="Diaz A."/>
            <person name="Albertini E."/>
            <person name="Caccamo M."/>
            <person name="Echenique V."/>
        </authorList>
    </citation>
    <scope>NUCLEOTIDE SEQUENCE [LARGE SCALE GENOMIC DNA]</scope>
    <source>
        <strain evidence="4">cv. Victoria</strain>
        <tissue evidence="3">Leaf</tissue>
    </source>
</reference>
<feature type="compositionally biased region" description="Low complexity" evidence="2">
    <location>
        <begin position="300"/>
        <end position="310"/>
    </location>
</feature>
<feature type="compositionally biased region" description="Basic and acidic residues" evidence="2">
    <location>
        <begin position="556"/>
        <end position="590"/>
    </location>
</feature>
<protein>
    <recommendedName>
        <fullName evidence="5">Hyaluronan/mRNA-binding protein domain-containing protein</fullName>
    </recommendedName>
</protein>
<evidence type="ECO:0000313" key="4">
    <source>
        <dbReference type="Proteomes" id="UP000324897"/>
    </source>
</evidence>
<dbReference type="OrthoDB" id="686299at2759"/>
<feature type="compositionally biased region" description="Low complexity" evidence="2">
    <location>
        <begin position="274"/>
        <end position="289"/>
    </location>
</feature>
<feature type="compositionally biased region" description="Basic and acidic residues" evidence="2">
    <location>
        <begin position="49"/>
        <end position="71"/>
    </location>
</feature>
<feature type="compositionally biased region" description="Basic and acidic residues" evidence="2">
    <location>
        <begin position="607"/>
        <end position="623"/>
    </location>
</feature>
<feature type="compositionally biased region" description="Basic and acidic residues" evidence="2">
    <location>
        <begin position="373"/>
        <end position="404"/>
    </location>
</feature>
<evidence type="ECO:0000256" key="1">
    <source>
        <dbReference type="SAM" id="Coils"/>
    </source>
</evidence>
<sequence>MANLFDLLDLADGESGADAVSTVVGKKRAEAEAAAAVARAKEAADRAAAKVAAKEKKREDRRNKAKREATHRVWGRRAAARAKAGLPPVAEEDQWYTDSELDEEVRVAIAKVDAEEIESEDEEEYQPAPPKASQFVINKKQDAKKDIIDRQIKLTKEQKKLLDEQISLLDKQKKMSEENGENVDKEAQRKLMKEQKNLREEQRKLMEEQNNLVNKKERLTAELGKDDIKGHAKELWEVQKIFKEAQSNFIEEVKNFREEQRQKYPANERRGQWYDRNNYNGGNDNYSNGNGNGGYGRGNSNGHYYNNYSGNGNGGYSRGNGNGNNGSWNLEVYSGDEFYTQGYDERVQEGGDHYYSGERQGYRGGNTRKQIYQRKDKAVSDAGTEAEHKPEEKVVPASETEQKAETVNGDAVPASGSEKSTGGAANGQGGPKTKNFIPKVKLNGSEKRKLKRQDTADGSKKSAGNEVEKEKQESAVDVSKKQVAKDQMVDYAEEARKVVTLDEYEKVLEEKKNKSMEATSTVVRKVTDEDFKGLQLLKKEDEEEANTKAEKHKGKERAEKGQDKKAAALAAKSKEVVLEMYKRPPRRPDQEDGPYNRGRFNGGFQGRGRDNSTESRGSGRGDNGRAIQDNGSGVPRGTGGYSGSDRRDGYRGNGGHQPGYGGRGNGGYPQSGYRGNGNGNGDYQQGGNNGRYQERSGNGGYSCRGNGRFQQRGYSDRAGNGSAPIIQEADFPALPGTAKAAVPAPAPAPARAPTRTHGPARAAAPGPARAPARSY</sequence>
<proteinExistence type="predicted"/>
<keyword evidence="4" id="KW-1185">Reference proteome</keyword>